<organism evidence="3">
    <name type="scientific">Rhizophora mucronata</name>
    <name type="common">Asiatic mangrove</name>
    <dbReference type="NCBI Taxonomy" id="61149"/>
    <lineage>
        <taxon>Eukaryota</taxon>
        <taxon>Viridiplantae</taxon>
        <taxon>Streptophyta</taxon>
        <taxon>Embryophyta</taxon>
        <taxon>Tracheophyta</taxon>
        <taxon>Spermatophyta</taxon>
        <taxon>Magnoliopsida</taxon>
        <taxon>eudicotyledons</taxon>
        <taxon>Gunneridae</taxon>
        <taxon>Pentapetalae</taxon>
        <taxon>rosids</taxon>
        <taxon>fabids</taxon>
        <taxon>Malpighiales</taxon>
        <taxon>Rhizophoraceae</taxon>
        <taxon>Rhizophora</taxon>
    </lineage>
</organism>
<feature type="region of interest" description="Disordered" evidence="1">
    <location>
        <begin position="45"/>
        <end position="91"/>
    </location>
</feature>
<sequence length="91" mass="10598">MCLCRVYPFLFFFFLGLSLSVSILTKFPVPFSVIFSGTKRKERAENQMSAMQYGEQQSETKAKTEHRSAKAEKYLGEHQSPCRERERAERP</sequence>
<accession>A0A2P2KFB8</accession>
<keyword evidence="2" id="KW-0472">Membrane</keyword>
<evidence type="ECO:0000313" key="3">
    <source>
        <dbReference type="EMBL" id="MBX04438.1"/>
    </source>
</evidence>
<name>A0A2P2KFB8_RHIMU</name>
<keyword evidence="2" id="KW-0812">Transmembrane</keyword>
<dbReference type="AlphaFoldDB" id="A0A2P2KFB8"/>
<feature type="transmembrane region" description="Helical" evidence="2">
    <location>
        <begin position="6"/>
        <end position="35"/>
    </location>
</feature>
<proteinExistence type="predicted"/>
<evidence type="ECO:0000256" key="1">
    <source>
        <dbReference type="SAM" id="MobiDB-lite"/>
    </source>
</evidence>
<feature type="compositionally biased region" description="Basic and acidic residues" evidence="1">
    <location>
        <begin position="58"/>
        <end position="91"/>
    </location>
</feature>
<protein>
    <submittedName>
        <fullName evidence="3">Uncharacterized protein</fullName>
    </submittedName>
</protein>
<dbReference type="EMBL" id="GGEC01023954">
    <property type="protein sequence ID" value="MBX04438.1"/>
    <property type="molecule type" value="Transcribed_RNA"/>
</dbReference>
<feature type="compositionally biased region" description="Polar residues" evidence="1">
    <location>
        <begin position="46"/>
        <end position="57"/>
    </location>
</feature>
<reference evidence="3" key="1">
    <citation type="submission" date="2018-02" db="EMBL/GenBank/DDBJ databases">
        <title>Rhizophora mucronata_Transcriptome.</title>
        <authorList>
            <person name="Meera S.P."/>
            <person name="Sreeshan A."/>
            <person name="Augustine A."/>
        </authorList>
    </citation>
    <scope>NUCLEOTIDE SEQUENCE</scope>
    <source>
        <tissue evidence="3">Leaf</tissue>
    </source>
</reference>
<keyword evidence="2" id="KW-1133">Transmembrane helix</keyword>
<evidence type="ECO:0000256" key="2">
    <source>
        <dbReference type="SAM" id="Phobius"/>
    </source>
</evidence>